<dbReference type="InterPro" id="IPR036525">
    <property type="entry name" value="Tubulin/FtsZ_GTPase_sf"/>
</dbReference>
<proteinExistence type="predicted"/>
<reference evidence="1 2" key="1">
    <citation type="submission" date="2019-11" db="EMBL/GenBank/DDBJ databases">
        <authorList>
            <person name="Lewis R."/>
            <person name="Clooney A.G."/>
            <person name="Stockdale S.R."/>
            <person name="Buttimer C."/>
            <person name="Draper L.A."/>
            <person name="Ross R.P."/>
            <person name="Hill C."/>
        </authorList>
    </citation>
    <scope>NUCLEOTIDE SEQUENCE [LARGE SCALE GENOMIC DNA]</scope>
</reference>
<keyword evidence="2" id="KW-1185">Reference proteome</keyword>
<accession>A0A6B7ZEI7</accession>
<dbReference type="EMBL" id="MN642089">
    <property type="protein sequence ID" value="QGH71890.1"/>
    <property type="molecule type" value="Genomic_DNA"/>
</dbReference>
<evidence type="ECO:0000313" key="2">
    <source>
        <dbReference type="Proteomes" id="UP000464669"/>
    </source>
</evidence>
<dbReference type="SUPFAM" id="SSF52490">
    <property type="entry name" value="Tubulin nucleotide-binding domain-like"/>
    <property type="match status" value="1"/>
</dbReference>
<organism evidence="1 2">
    <name type="scientific">Klebsiella phage N1M2</name>
    <dbReference type="NCBI Taxonomy" id="2664939"/>
    <lineage>
        <taxon>Viruses</taxon>
        <taxon>Duplodnaviria</taxon>
        <taxon>Heunggongvirae</taxon>
        <taxon>Uroviricota</taxon>
        <taxon>Caudoviricetes</taxon>
        <taxon>Chimalliviridae</taxon>
        <taxon>Nimduovirus</taxon>
        <taxon>Nimduovirus N1M2</taxon>
    </lineage>
</organism>
<name>A0A6B7ZEI7_9CAUD</name>
<gene>
    <name evidence="1" type="ORF">N1M2_27</name>
</gene>
<protein>
    <recommendedName>
        <fullName evidence="3">Tubulin-like protein</fullName>
    </recommendedName>
</protein>
<evidence type="ECO:0008006" key="3">
    <source>
        <dbReference type="Google" id="ProtNLM"/>
    </source>
</evidence>
<dbReference type="Gene3D" id="3.40.50.1440">
    <property type="entry name" value="Tubulin/FtsZ, GTPase domain"/>
    <property type="match status" value="1"/>
</dbReference>
<sequence length="316" mass="35359">MSKDFNLYHFGGTGINILNRYLEQGKNSRFIDQVVAMDTSEANPITDGIYPLERLEGVEGSGGNRKAHADKYADFVKQVFAKYKPNKVNILVYSLSGGTGASMGPYALRYLLQKKIPTLVICIGDKSTFNEEKNTVEALGSMYNQIKTGSPVLFNYIENGQTISQGQVNQRAVGEIDNAIMMFNMENERIDYADIKNFFFFTDVTQADPIMTQVTFLAEGDLGRYDRKPVAAISLYNNIDEIRAPFENMLYRKSGLFGESFSGMTVPVHAVLDHGDTIQSLKTLIEDKETKNNELAGQFRNKETDLFADSDDDGMM</sequence>
<evidence type="ECO:0000313" key="1">
    <source>
        <dbReference type="EMBL" id="QGH71890.1"/>
    </source>
</evidence>
<dbReference type="Proteomes" id="UP000464669">
    <property type="component" value="Segment"/>
</dbReference>